<accession>Q01TP4</accession>
<dbReference type="KEGG" id="sus:Acid_6041"/>
<dbReference type="EMBL" id="CP000473">
    <property type="protein sequence ID" value="ABJ86976.1"/>
    <property type="molecule type" value="Genomic_DNA"/>
</dbReference>
<protein>
    <submittedName>
        <fullName evidence="4">Response regulator receiver protein</fullName>
    </submittedName>
</protein>
<sequence length="124" mass="13588">MTANSSILIVDDEPQIRNLLSFTLENAGYAVTTAANGRDAIAVLAEESFDLLLSDVMMPEMNGHQLAQWVASHHPETRTALMSGYDPGCRNCAYSPRCHLIAKPFQPRQVLAFVEEVLTAPMPS</sequence>
<evidence type="ECO:0000259" key="3">
    <source>
        <dbReference type="PROSITE" id="PS50110"/>
    </source>
</evidence>
<keyword evidence="1 2" id="KW-0597">Phosphoprotein</keyword>
<dbReference type="InParanoid" id="Q01TP4"/>
<dbReference type="PROSITE" id="PS50110">
    <property type="entry name" value="RESPONSE_REGULATORY"/>
    <property type="match status" value="1"/>
</dbReference>
<feature type="domain" description="Response regulatory" evidence="3">
    <location>
        <begin position="6"/>
        <end position="118"/>
    </location>
</feature>
<dbReference type="HOGENOM" id="CLU_000445_69_8_0"/>
<dbReference type="Pfam" id="PF00072">
    <property type="entry name" value="Response_reg"/>
    <property type="match status" value="1"/>
</dbReference>
<dbReference type="InterPro" id="IPR011006">
    <property type="entry name" value="CheY-like_superfamily"/>
</dbReference>
<dbReference type="SMART" id="SM00448">
    <property type="entry name" value="REC"/>
    <property type="match status" value="1"/>
</dbReference>
<dbReference type="InterPro" id="IPR001789">
    <property type="entry name" value="Sig_transdc_resp-reg_receiver"/>
</dbReference>
<dbReference type="CDD" id="cd00156">
    <property type="entry name" value="REC"/>
    <property type="match status" value="1"/>
</dbReference>
<dbReference type="PANTHER" id="PTHR44591">
    <property type="entry name" value="STRESS RESPONSE REGULATOR PROTEIN 1"/>
    <property type="match status" value="1"/>
</dbReference>
<dbReference type="InterPro" id="IPR050595">
    <property type="entry name" value="Bact_response_regulator"/>
</dbReference>
<reference evidence="4" key="1">
    <citation type="submission" date="2006-10" db="EMBL/GenBank/DDBJ databases">
        <title>Complete sequence of Solibacter usitatus Ellin6076.</title>
        <authorList>
            <consortium name="US DOE Joint Genome Institute"/>
            <person name="Copeland A."/>
            <person name="Lucas S."/>
            <person name="Lapidus A."/>
            <person name="Barry K."/>
            <person name="Detter J.C."/>
            <person name="Glavina del Rio T."/>
            <person name="Hammon N."/>
            <person name="Israni S."/>
            <person name="Dalin E."/>
            <person name="Tice H."/>
            <person name="Pitluck S."/>
            <person name="Thompson L.S."/>
            <person name="Brettin T."/>
            <person name="Bruce D."/>
            <person name="Han C."/>
            <person name="Tapia R."/>
            <person name="Gilna P."/>
            <person name="Schmutz J."/>
            <person name="Larimer F."/>
            <person name="Land M."/>
            <person name="Hauser L."/>
            <person name="Kyrpides N."/>
            <person name="Mikhailova N."/>
            <person name="Janssen P.H."/>
            <person name="Kuske C.R."/>
            <person name="Richardson P."/>
        </authorList>
    </citation>
    <scope>NUCLEOTIDE SEQUENCE</scope>
    <source>
        <strain evidence="4">Ellin6076</strain>
    </source>
</reference>
<dbReference type="eggNOG" id="COG0745">
    <property type="taxonomic scope" value="Bacteria"/>
</dbReference>
<dbReference type="SUPFAM" id="SSF52172">
    <property type="entry name" value="CheY-like"/>
    <property type="match status" value="1"/>
</dbReference>
<dbReference type="OrthoDB" id="119418at2"/>
<proteinExistence type="predicted"/>
<dbReference type="PANTHER" id="PTHR44591:SF21">
    <property type="entry name" value="TWO-COMPONENT RESPONSE REGULATOR"/>
    <property type="match status" value="1"/>
</dbReference>
<dbReference type="STRING" id="234267.Acid_6041"/>
<evidence type="ECO:0000313" key="4">
    <source>
        <dbReference type="EMBL" id="ABJ86976.1"/>
    </source>
</evidence>
<gene>
    <name evidence="4" type="ordered locus">Acid_6041</name>
</gene>
<feature type="modified residue" description="4-aspartylphosphate" evidence="2">
    <location>
        <position position="55"/>
    </location>
</feature>
<evidence type="ECO:0000256" key="1">
    <source>
        <dbReference type="ARBA" id="ARBA00022553"/>
    </source>
</evidence>
<name>Q01TP4_SOLUE</name>
<evidence type="ECO:0000256" key="2">
    <source>
        <dbReference type="PROSITE-ProRule" id="PRU00169"/>
    </source>
</evidence>
<organism evidence="4">
    <name type="scientific">Solibacter usitatus (strain Ellin6076)</name>
    <dbReference type="NCBI Taxonomy" id="234267"/>
    <lineage>
        <taxon>Bacteria</taxon>
        <taxon>Pseudomonadati</taxon>
        <taxon>Acidobacteriota</taxon>
        <taxon>Terriglobia</taxon>
        <taxon>Bryobacterales</taxon>
        <taxon>Solibacteraceae</taxon>
        <taxon>Candidatus Solibacter</taxon>
    </lineage>
</organism>
<dbReference type="Gene3D" id="3.40.50.2300">
    <property type="match status" value="1"/>
</dbReference>
<dbReference type="AlphaFoldDB" id="Q01TP4"/>
<dbReference type="GO" id="GO:0000160">
    <property type="term" value="P:phosphorelay signal transduction system"/>
    <property type="evidence" value="ECO:0007669"/>
    <property type="project" value="InterPro"/>
</dbReference>